<dbReference type="InterPro" id="IPR036390">
    <property type="entry name" value="WH_DNA-bd_sf"/>
</dbReference>
<dbReference type="RefSeq" id="WP_101532329.1">
    <property type="nucleotide sequence ID" value="NZ_JBFHIU010000009.1"/>
</dbReference>
<dbReference type="InterPro" id="IPR036388">
    <property type="entry name" value="WH-like_DNA-bd_sf"/>
</dbReference>
<sequence length="267" mass="29795">MAENIQPDAPVKPSDGTVGKALEVLEQVAAFDRPVRFKELQDESNFPKASLYRFLQTLTNQNMLSYDAEHQTYSLGFRLVRLAHSAWKQASLAPIARPHIEKLSKTFNETVLLGQLDGGQVLYIDRCNANNFASQYSQTGKVGPAYCTGVGKAMLSVVPEPKLSYILSLQSFYAFTPHTIGDEQTLRSELVQIRRDGYAFDREEHEPGVICIAAPIATEQNTLFGALSVTKSSQHANIDELARLAPELKKTARIIAQEAKHWYFPEH</sequence>
<dbReference type="SMART" id="SM00346">
    <property type="entry name" value="HTH_ICLR"/>
    <property type="match status" value="1"/>
</dbReference>
<evidence type="ECO:0000259" key="5">
    <source>
        <dbReference type="PROSITE" id="PS51078"/>
    </source>
</evidence>
<reference evidence="6 7" key="1">
    <citation type="submission" date="2018-01" db="EMBL/GenBank/DDBJ databases">
        <title>The draft genome sequence of Cohaesibacter sp. H1304.</title>
        <authorList>
            <person name="Wang N.-N."/>
            <person name="Du Z.-J."/>
        </authorList>
    </citation>
    <scope>NUCLEOTIDE SEQUENCE [LARGE SCALE GENOMIC DNA]</scope>
    <source>
        <strain evidence="6 7">H1304</strain>
    </source>
</reference>
<dbReference type="Gene3D" id="1.10.10.10">
    <property type="entry name" value="Winged helix-like DNA-binding domain superfamily/Winged helix DNA-binding domain"/>
    <property type="match status" value="1"/>
</dbReference>
<proteinExistence type="predicted"/>
<dbReference type="SUPFAM" id="SSF55781">
    <property type="entry name" value="GAF domain-like"/>
    <property type="match status" value="1"/>
</dbReference>
<dbReference type="OrthoDB" id="6057486at2"/>
<dbReference type="GO" id="GO:0003700">
    <property type="term" value="F:DNA-binding transcription factor activity"/>
    <property type="evidence" value="ECO:0007669"/>
    <property type="project" value="TreeGrafter"/>
</dbReference>
<keyword evidence="2" id="KW-0238">DNA-binding</keyword>
<evidence type="ECO:0000313" key="6">
    <source>
        <dbReference type="EMBL" id="PLW79247.1"/>
    </source>
</evidence>
<dbReference type="GO" id="GO:0045892">
    <property type="term" value="P:negative regulation of DNA-templated transcription"/>
    <property type="evidence" value="ECO:0007669"/>
    <property type="project" value="TreeGrafter"/>
</dbReference>
<protein>
    <submittedName>
        <fullName evidence="6">IclR family transcriptional regulator</fullName>
    </submittedName>
</protein>
<dbReference type="SUPFAM" id="SSF46785">
    <property type="entry name" value="Winged helix' DNA-binding domain"/>
    <property type="match status" value="1"/>
</dbReference>
<dbReference type="EMBL" id="PKUQ01000001">
    <property type="protein sequence ID" value="PLW79247.1"/>
    <property type="molecule type" value="Genomic_DNA"/>
</dbReference>
<dbReference type="Proteomes" id="UP000234881">
    <property type="component" value="Unassembled WGS sequence"/>
</dbReference>
<evidence type="ECO:0000259" key="4">
    <source>
        <dbReference type="PROSITE" id="PS51077"/>
    </source>
</evidence>
<dbReference type="Gene3D" id="3.30.450.40">
    <property type="match status" value="1"/>
</dbReference>
<dbReference type="GO" id="GO:0003677">
    <property type="term" value="F:DNA binding"/>
    <property type="evidence" value="ECO:0007669"/>
    <property type="project" value="UniProtKB-KW"/>
</dbReference>
<dbReference type="InterPro" id="IPR005471">
    <property type="entry name" value="Tscrpt_reg_IclR_N"/>
</dbReference>
<evidence type="ECO:0000256" key="2">
    <source>
        <dbReference type="ARBA" id="ARBA00023125"/>
    </source>
</evidence>
<keyword evidence="3" id="KW-0804">Transcription</keyword>
<evidence type="ECO:0000256" key="1">
    <source>
        <dbReference type="ARBA" id="ARBA00023015"/>
    </source>
</evidence>
<comment type="caution">
    <text evidence="6">The sequence shown here is derived from an EMBL/GenBank/DDBJ whole genome shotgun (WGS) entry which is preliminary data.</text>
</comment>
<dbReference type="PROSITE" id="PS51077">
    <property type="entry name" value="HTH_ICLR"/>
    <property type="match status" value="1"/>
</dbReference>
<keyword evidence="7" id="KW-1185">Reference proteome</keyword>
<feature type="domain" description="IclR-ED" evidence="5">
    <location>
        <begin position="78"/>
        <end position="261"/>
    </location>
</feature>
<feature type="domain" description="HTH iclR-type" evidence="4">
    <location>
        <begin position="15"/>
        <end position="77"/>
    </location>
</feature>
<gene>
    <name evidence="6" type="ORF">C0081_00830</name>
</gene>
<dbReference type="Pfam" id="PF09339">
    <property type="entry name" value="HTH_IclR"/>
    <property type="match status" value="1"/>
</dbReference>
<dbReference type="PANTHER" id="PTHR30136:SF24">
    <property type="entry name" value="HTH-TYPE TRANSCRIPTIONAL REPRESSOR ALLR"/>
    <property type="match status" value="1"/>
</dbReference>
<organism evidence="6 7">
    <name type="scientific">Cohaesibacter celericrescens</name>
    <dbReference type="NCBI Taxonomy" id="2067669"/>
    <lineage>
        <taxon>Bacteria</taxon>
        <taxon>Pseudomonadati</taxon>
        <taxon>Pseudomonadota</taxon>
        <taxon>Alphaproteobacteria</taxon>
        <taxon>Hyphomicrobiales</taxon>
        <taxon>Cohaesibacteraceae</taxon>
    </lineage>
</organism>
<accession>A0A2N5XXP8</accession>
<name>A0A2N5XXP8_9HYPH</name>
<dbReference type="InterPro" id="IPR050707">
    <property type="entry name" value="HTH_MetabolicPath_Reg"/>
</dbReference>
<dbReference type="Pfam" id="PF01614">
    <property type="entry name" value="IclR_C"/>
    <property type="match status" value="1"/>
</dbReference>
<evidence type="ECO:0000313" key="7">
    <source>
        <dbReference type="Proteomes" id="UP000234881"/>
    </source>
</evidence>
<dbReference type="PANTHER" id="PTHR30136">
    <property type="entry name" value="HELIX-TURN-HELIX TRANSCRIPTIONAL REGULATOR, ICLR FAMILY"/>
    <property type="match status" value="1"/>
</dbReference>
<dbReference type="InterPro" id="IPR014757">
    <property type="entry name" value="Tscrpt_reg_IclR_C"/>
</dbReference>
<dbReference type="PROSITE" id="PS51078">
    <property type="entry name" value="ICLR_ED"/>
    <property type="match status" value="1"/>
</dbReference>
<dbReference type="InterPro" id="IPR029016">
    <property type="entry name" value="GAF-like_dom_sf"/>
</dbReference>
<dbReference type="AlphaFoldDB" id="A0A2N5XXP8"/>
<evidence type="ECO:0000256" key="3">
    <source>
        <dbReference type="ARBA" id="ARBA00023163"/>
    </source>
</evidence>
<keyword evidence="1" id="KW-0805">Transcription regulation</keyword>